<feature type="domain" description="DUF83" evidence="10">
    <location>
        <begin position="15"/>
        <end position="171"/>
    </location>
</feature>
<dbReference type="GO" id="GO:0051607">
    <property type="term" value="P:defense response to virus"/>
    <property type="evidence" value="ECO:0007669"/>
    <property type="project" value="UniProtKB-KW"/>
</dbReference>
<comment type="cofactor">
    <cofactor evidence="9">
        <name>iron-sulfur cluster</name>
        <dbReference type="ChEBI" id="CHEBI:30408"/>
    </cofactor>
</comment>
<dbReference type="PANTHER" id="PTHR37168">
    <property type="entry name" value="CRISPR-ASSOCIATED EXONUCLEASE CAS4"/>
    <property type="match status" value="1"/>
</dbReference>
<evidence type="ECO:0000256" key="2">
    <source>
        <dbReference type="ARBA" id="ARBA00022723"/>
    </source>
</evidence>
<protein>
    <recommendedName>
        <fullName evidence="9">CRISPR-associated exonuclease Cas4</fullName>
        <ecNumber evidence="9">3.1.12.1</ecNumber>
    </recommendedName>
</protein>
<evidence type="ECO:0000256" key="7">
    <source>
        <dbReference type="ARBA" id="ARBA00023118"/>
    </source>
</evidence>
<comment type="cofactor">
    <cofactor evidence="9">
        <name>Mg(2+)</name>
        <dbReference type="ChEBI" id="CHEBI:18420"/>
    </cofactor>
    <cofactor evidence="9">
        <name>Mn(2+)</name>
        <dbReference type="ChEBI" id="CHEBI:29035"/>
    </cofactor>
    <text evidence="9">Mg(2+) or Mn(2+) required for ssDNA cleavage activity.</text>
</comment>
<evidence type="ECO:0000256" key="5">
    <source>
        <dbReference type="ARBA" id="ARBA00023004"/>
    </source>
</evidence>
<keyword evidence="12" id="KW-1185">Reference proteome</keyword>
<comment type="similarity">
    <text evidence="9">Belongs to the CRISPR-associated exonuclease Cas4 family.</text>
</comment>
<accession>A0AAE4NWI2</accession>
<proteinExistence type="inferred from homology"/>
<organism evidence="11 12">
    <name type="scientific">Thermococcus waiotapuensis</name>
    <dbReference type="NCBI Taxonomy" id="90909"/>
    <lineage>
        <taxon>Archaea</taxon>
        <taxon>Methanobacteriati</taxon>
        <taxon>Methanobacteriota</taxon>
        <taxon>Thermococci</taxon>
        <taxon>Thermococcales</taxon>
        <taxon>Thermococcaceae</taxon>
        <taxon>Thermococcus</taxon>
    </lineage>
</organism>
<keyword evidence="2 9" id="KW-0479">Metal-binding</keyword>
<keyword evidence="4 9" id="KW-0269">Exonuclease</keyword>
<evidence type="ECO:0000256" key="4">
    <source>
        <dbReference type="ARBA" id="ARBA00022839"/>
    </source>
</evidence>
<dbReference type="Pfam" id="PF01930">
    <property type="entry name" value="Cas_Cas4"/>
    <property type="match status" value="1"/>
</dbReference>
<evidence type="ECO:0000313" key="12">
    <source>
        <dbReference type="Proteomes" id="UP001245683"/>
    </source>
</evidence>
<evidence type="ECO:0000256" key="8">
    <source>
        <dbReference type="ARBA" id="ARBA00023211"/>
    </source>
</evidence>
<keyword evidence="8 9" id="KW-0464">Manganese</keyword>
<dbReference type="GO" id="GO:0046872">
    <property type="term" value="F:metal ion binding"/>
    <property type="evidence" value="ECO:0007669"/>
    <property type="project" value="UniProtKB-KW"/>
</dbReference>
<dbReference type="Proteomes" id="UP001245683">
    <property type="component" value="Unassembled WGS sequence"/>
</dbReference>
<evidence type="ECO:0000256" key="6">
    <source>
        <dbReference type="ARBA" id="ARBA00023014"/>
    </source>
</evidence>
<evidence type="ECO:0000256" key="1">
    <source>
        <dbReference type="ARBA" id="ARBA00022722"/>
    </source>
</evidence>
<dbReference type="GO" id="GO:0051536">
    <property type="term" value="F:iron-sulfur cluster binding"/>
    <property type="evidence" value="ECO:0007669"/>
    <property type="project" value="UniProtKB-KW"/>
</dbReference>
<evidence type="ECO:0000259" key="10">
    <source>
        <dbReference type="Pfam" id="PF01930"/>
    </source>
</evidence>
<dbReference type="InterPro" id="IPR011604">
    <property type="entry name" value="PDDEXK-like_dom_sf"/>
</dbReference>
<name>A0AAE4NWI2_9EURY</name>
<dbReference type="InterPro" id="IPR013343">
    <property type="entry name" value="CRISPR-assoc_prot_Cas4"/>
</dbReference>
<dbReference type="NCBIfam" id="TIGR00372">
    <property type="entry name" value="cas4"/>
    <property type="match status" value="1"/>
</dbReference>
<dbReference type="Gene3D" id="3.90.320.10">
    <property type="match status" value="1"/>
</dbReference>
<reference evidence="11 12" key="1">
    <citation type="submission" date="2023-08" db="EMBL/GenBank/DDBJ databases">
        <title>Draft genome sequence of Thermococcus waiotapuensis WT1T, a thermophilic sulphur-dependent archaeon from order Thermococcales.</title>
        <authorList>
            <person name="Manners S.H."/>
            <person name="Carere C.R."/>
            <person name="Dhami M.K."/>
            <person name="Dobson R.C.J."/>
            <person name="Stott M.B."/>
        </authorList>
    </citation>
    <scope>NUCLEOTIDE SEQUENCE [LARGE SCALE GENOMIC DNA]</scope>
    <source>
        <strain evidence="11 12">WT1</strain>
    </source>
</reference>
<evidence type="ECO:0000313" key="11">
    <source>
        <dbReference type="EMBL" id="MDV3104591.1"/>
    </source>
</evidence>
<dbReference type="InterPro" id="IPR022765">
    <property type="entry name" value="Dna2/Cas4_DUF83"/>
</dbReference>
<keyword evidence="3 9" id="KW-0378">Hydrolase</keyword>
<dbReference type="EC" id="3.1.12.1" evidence="9"/>
<keyword evidence="6 9" id="KW-0411">Iron-sulfur</keyword>
<keyword evidence="7 9" id="KW-0051">Antiviral defense</keyword>
<keyword evidence="1 9" id="KW-0540">Nuclease</keyword>
<dbReference type="PANTHER" id="PTHR37168:SF1">
    <property type="entry name" value="CRISPR-ASSOCIATED EXONUCLEASE CAS4"/>
    <property type="match status" value="1"/>
</dbReference>
<dbReference type="RefSeq" id="WP_315342998.1">
    <property type="nucleotide sequence ID" value="NZ_JAVDZE010000005.1"/>
</dbReference>
<dbReference type="EMBL" id="JAVDZE010000005">
    <property type="protein sequence ID" value="MDV3104591.1"/>
    <property type="molecule type" value="Genomic_DNA"/>
</dbReference>
<keyword evidence="5 9" id="KW-0408">Iron</keyword>
<dbReference type="GO" id="GO:0004527">
    <property type="term" value="F:exonuclease activity"/>
    <property type="evidence" value="ECO:0007669"/>
    <property type="project" value="UniProtKB-KW"/>
</dbReference>
<evidence type="ECO:0000256" key="3">
    <source>
        <dbReference type="ARBA" id="ARBA00022801"/>
    </source>
</evidence>
<gene>
    <name evidence="11" type="primary">cas4</name>
    <name evidence="11" type="ORF">RBI02_08610</name>
</gene>
<sequence length="172" mass="20184">MSPAEEYPLNQLLITGTEINYLIICPTKLWYFSHGITMEGENEWVDLGRFLHERRYADEEKEVQIERIKIDFIRKGDTIEVHEVKLGKSMERAHEMQALYYLYYLKRLGIKAKAALHYPKLNETKEITLDGHEEEVEKAVQFAQVVKSLSAPPEPVKSKKCKKCAYYELCWV</sequence>
<evidence type="ECO:0000256" key="9">
    <source>
        <dbReference type="RuleBase" id="RU365022"/>
    </source>
</evidence>
<dbReference type="AlphaFoldDB" id="A0AAE4NWI2"/>
<comment type="function">
    <text evidence="9">CRISPR (clustered regularly interspaced short palindromic repeat) is an adaptive immune system that provides protection against mobile genetic elements (viruses, transposable elements and conjugative plasmids). CRISPR clusters contain sequences complementary to antecedent mobile elements and target invading nucleic acids. CRISPR clusters are transcribed and processed into CRISPR RNA (crRNA).</text>
</comment>
<comment type="caution">
    <text evidence="11">The sequence shown here is derived from an EMBL/GenBank/DDBJ whole genome shotgun (WGS) entry which is preliminary data.</text>
</comment>